<gene>
    <name evidence="2" type="ORF">CY0110_11902</name>
</gene>
<dbReference type="OrthoDB" id="9764149at2"/>
<evidence type="ECO:0000313" key="3">
    <source>
        <dbReference type="Proteomes" id="UP000003781"/>
    </source>
</evidence>
<dbReference type="Pfam" id="PF25255">
    <property type="entry name" value="WHD_RNase_II"/>
    <property type="match status" value="1"/>
</dbReference>
<dbReference type="InterPro" id="IPR001900">
    <property type="entry name" value="RNase_II/R"/>
</dbReference>
<dbReference type="eggNOG" id="COG0557">
    <property type="taxonomic scope" value="Bacteria"/>
</dbReference>
<evidence type="ECO:0000259" key="1">
    <source>
        <dbReference type="SMART" id="SM00955"/>
    </source>
</evidence>
<dbReference type="InterPro" id="IPR050180">
    <property type="entry name" value="RNR_Ribonuclease"/>
</dbReference>
<reference evidence="2 3" key="1">
    <citation type="submission" date="2007-03" db="EMBL/GenBank/DDBJ databases">
        <authorList>
            <person name="Stal L."/>
            <person name="Ferriera S."/>
            <person name="Johnson J."/>
            <person name="Kravitz S."/>
            <person name="Beeson K."/>
            <person name="Sutton G."/>
            <person name="Rogers Y.-H."/>
            <person name="Friedman R."/>
            <person name="Frazier M."/>
            <person name="Venter J.C."/>
        </authorList>
    </citation>
    <scope>NUCLEOTIDE SEQUENCE [LARGE SCALE GENOMIC DNA]</scope>
    <source>
        <strain evidence="2 3">CCY0110</strain>
    </source>
</reference>
<sequence>MEKGKLVEFRVNGEPRLGVVDRPEGKKDWIVIDNDGHSHKLRPQRIDYEVPGGSYSSNDIPQFLQEIQDYLDPSSLEVAWELLIEDGEAVTPADMANFLYSEETAQLCYAAHRLLSEDKIYFKKKGEKYEPRSPSQVEEIKHQLEVEKQRQQEKEIFFEHIQQALAGETVEWSQSDRTRLDSLEKFVLHPEQNHRNAQDLLKELGQATTAEAAFELLVALKWWSPNENLFLKRSSYPLNFPQKVLDVSSSYLQTLPPDADSDRLDLTHLKVYTIDDESTKEIDDGLSVEYLDDERVKLWIHIADPTRLVTPGDELDLEARKRSTTLYLPTGMISMFPVELATGPMSLRQGELCAALSFGVVLDSEGAVADFSIHASVIKPTYRLTYHDVDEMLQLGITAESELAVLAEAAKKRHKWRQSQGSITIKMPEAIIKVKSEEEIIIELLETSISRQLVAEMMILAGEVAGTYCRENGIPVPFRGQPQPELPSDEELLLLPAGPVRACALRRCMPRSEMGTLPSRHASLGLNNYTQVTSPIRRYTDLLTHFQLKAHLRGDELPFPLDVMQQILYSVTLSAQEASFVERQTNRYWGLEFLRRNADQVWQGLVLRWLREDEGLGVILLEELGLELPHRFERSVSLGDRLNVQVSRADPHRDEIRFREMLEHETMINN</sequence>
<feature type="domain" description="RNB" evidence="1">
    <location>
        <begin position="263"/>
        <end position="554"/>
    </location>
</feature>
<dbReference type="PANTHER" id="PTHR23355:SF42">
    <property type="entry name" value="RIBONUCLEASE II, CHLOROPLASTIC_MITOCHONDRIAL"/>
    <property type="match status" value="1"/>
</dbReference>
<dbReference type="InterPro" id="IPR056403">
    <property type="entry name" value="RNase_II_barrel"/>
</dbReference>
<dbReference type="PANTHER" id="PTHR23355">
    <property type="entry name" value="RIBONUCLEASE"/>
    <property type="match status" value="1"/>
</dbReference>
<dbReference type="Gene3D" id="1.10.10.10">
    <property type="entry name" value="Winged helix-like DNA-binding domain superfamily/Winged helix DNA-binding domain"/>
    <property type="match status" value="1"/>
</dbReference>
<dbReference type="GO" id="GO:0000175">
    <property type="term" value="F:3'-5'-RNA exonuclease activity"/>
    <property type="evidence" value="ECO:0007669"/>
    <property type="project" value="TreeGrafter"/>
</dbReference>
<organism evidence="2 3">
    <name type="scientific">Crocosphaera chwakensis CCY0110</name>
    <dbReference type="NCBI Taxonomy" id="391612"/>
    <lineage>
        <taxon>Bacteria</taxon>
        <taxon>Bacillati</taxon>
        <taxon>Cyanobacteriota</taxon>
        <taxon>Cyanophyceae</taxon>
        <taxon>Oscillatoriophycideae</taxon>
        <taxon>Chroococcales</taxon>
        <taxon>Aphanothecaceae</taxon>
        <taxon>Crocosphaera</taxon>
        <taxon>Crocosphaera chwakensis</taxon>
    </lineage>
</organism>
<dbReference type="AlphaFoldDB" id="A3IXH4"/>
<dbReference type="Pfam" id="PF23163">
    <property type="entry name" value="CSD_RNase_II"/>
    <property type="match status" value="1"/>
</dbReference>
<dbReference type="GO" id="GO:0000932">
    <property type="term" value="C:P-body"/>
    <property type="evidence" value="ECO:0007669"/>
    <property type="project" value="TreeGrafter"/>
</dbReference>
<dbReference type="Pfam" id="PF23161">
    <property type="entry name" value="HTH_RNase_II"/>
    <property type="match status" value="1"/>
</dbReference>
<evidence type="ECO:0000313" key="2">
    <source>
        <dbReference type="EMBL" id="EAZ88821.1"/>
    </source>
</evidence>
<dbReference type="Pfam" id="PF00773">
    <property type="entry name" value="RNB"/>
    <property type="match status" value="1"/>
</dbReference>
<proteinExistence type="predicted"/>
<dbReference type="InterPro" id="IPR056404">
    <property type="entry name" value="HTH_RNase_II"/>
</dbReference>
<dbReference type="InterPro" id="IPR057324">
    <property type="entry name" value="WH_RNase_II"/>
</dbReference>
<protein>
    <submittedName>
        <fullName evidence="2">Ribonuclease II</fullName>
    </submittedName>
</protein>
<dbReference type="SMART" id="SM00955">
    <property type="entry name" value="RNB"/>
    <property type="match status" value="1"/>
</dbReference>
<dbReference type="GO" id="GO:0003723">
    <property type="term" value="F:RNA binding"/>
    <property type="evidence" value="ECO:0007669"/>
    <property type="project" value="InterPro"/>
</dbReference>
<dbReference type="Proteomes" id="UP000003781">
    <property type="component" value="Unassembled WGS sequence"/>
</dbReference>
<dbReference type="SUPFAM" id="SSF50249">
    <property type="entry name" value="Nucleic acid-binding proteins"/>
    <property type="match status" value="1"/>
</dbReference>
<dbReference type="InterPro" id="IPR012340">
    <property type="entry name" value="NA-bd_OB-fold"/>
</dbReference>
<accession>A3IXH4</accession>
<comment type="caution">
    <text evidence="2">The sequence shown here is derived from an EMBL/GenBank/DDBJ whole genome shotgun (WGS) entry which is preliminary data.</text>
</comment>
<dbReference type="EMBL" id="AAXW01000065">
    <property type="protein sequence ID" value="EAZ88821.1"/>
    <property type="molecule type" value="Genomic_DNA"/>
</dbReference>
<dbReference type="GO" id="GO:0006402">
    <property type="term" value="P:mRNA catabolic process"/>
    <property type="evidence" value="ECO:0007669"/>
    <property type="project" value="TreeGrafter"/>
</dbReference>
<dbReference type="InterPro" id="IPR036388">
    <property type="entry name" value="WH-like_DNA-bd_sf"/>
</dbReference>
<keyword evidence="3" id="KW-1185">Reference proteome</keyword>
<name>A3IXH4_9CHRO</name>
<dbReference type="RefSeq" id="WP_008278081.1">
    <property type="nucleotide sequence ID" value="NZ_AAXW01000065.1"/>
</dbReference>